<dbReference type="PATRIC" id="fig|907488.3.peg.758"/>
<reference evidence="1 2" key="1">
    <citation type="submission" date="2010-10" db="EMBL/GenBank/DDBJ databases">
        <authorList>
            <person name="Chen C."/>
            <person name="Kittichotirat W."/>
            <person name="Asikainen S."/>
            <person name="Bumgarner R."/>
        </authorList>
    </citation>
    <scope>NUCLEOTIDE SEQUENCE [LARGE SCALE GENOMIC DNA]</scope>
    <source>
        <strain evidence="1 2">SC1083</strain>
    </source>
</reference>
<accession>G4A7H9</accession>
<organism evidence="1 2">
    <name type="scientific">Aggregatibacter actinomycetemcomitans serotype e str. SC1083</name>
    <dbReference type="NCBI Taxonomy" id="907488"/>
    <lineage>
        <taxon>Bacteria</taxon>
        <taxon>Pseudomonadati</taxon>
        <taxon>Pseudomonadota</taxon>
        <taxon>Gammaproteobacteria</taxon>
        <taxon>Pasteurellales</taxon>
        <taxon>Pasteurellaceae</taxon>
        <taxon>Aggregatibacter</taxon>
    </lineage>
</organism>
<name>G4A7H9_AGGAC</name>
<evidence type="ECO:0000313" key="1">
    <source>
        <dbReference type="EMBL" id="EGY34383.1"/>
    </source>
</evidence>
<proteinExistence type="predicted"/>
<comment type="caution">
    <text evidence="1">The sequence shown here is derived from an EMBL/GenBank/DDBJ whole genome shotgun (WGS) entry which is preliminary data.</text>
</comment>
<evidence type="ECO:0000313" key="2">
    <source>
        <dbReference type="Proteomes" id="UP000005508"/>
    </source>
</evidence>
<dbReference type="EMBL" id="AEJM01000016">
    <property type="protein sequence ID" value="EGY34383.1"/>
    <property type="molecule type" value="Genomic_DNA"/>
</dbReference>
<protein>
    <submittedName>
        <fullName evidence="1">Uncharacterized protein</fullName>
    </submittedName>
</protein>
<dbReference type="Proteomes" id="UP000005508">
    <property type="component" value="Unassembled WGS sequence"/>
</dbReference>
<dbReference type="AlphaFoldDB" id="G4A7H9"/>
<sequence length="39" mass="4646">MCEDKVNNWQAFDGAQKITIKTSLNYQGQYEDNLVYNFR</sequence>
<gene>
    <name evidence="1" type="ORF">SC1083_0775</name>
</gene>